<protein>
    <recommendedName>
        <fullName evidence="5">Pathway-specific nitrogen regulator</fullName>
    </recommendedName>
</protein>
<evidence type="ECO:0000313" key="4">
    <source>
        <dbReference type="Proteomes" id="UP001521785"/>
    </source>
</evidence>
<name>A0ABR3QJJ2_9PLEO</name>
<sequence length="868" mass="95996">MTTIHHSPPPGATPFAIYEDPEDLEPPSPSEEGDVDVSFTSDMSMSGADVAMPSIETERDLHHEPEPYTGSYTSRSSILSSSRRDSTMTDNSFVSSLPSEISVASKPVPPADALESRYSPRKERPPFRNPSSVRAMQMASPAPSLALEAPRERTKGSYKLATPSKSGRSDSVSTTGTRRSRSHRDSMHREYQAQRPSATPQPLPLVLLHVTILPMQMPYTPEIMIKIMPEWLVENYKILEEKLQDIVLMRRGLLIQHPRDEYDVLEERILESLELKTPRLLKCGHFVAPDSDDEESDEFDDERRNAADDGTGRGSRMSGGTVTAEEDPECRYPTPNSDDAGVCLDCHRQVKKPGHGVGAGTKRWDIKIYAANGLMRAGAWIAAWSEMERCDVEISPWIPHEVRKTLDKRFQQEQEALRVKALYAAELQRQMEEEATLQRKLEEEAEAKRQAQEAELQIKVEAEAVMLQKKLDEEAAGKRKLEETLTERIEEAKEAIRLEFEAQALMEANGVAERFRAMEDALKAEREKAAAQAPTVVQVPHVPSCSRSRSRHRVRSRSRRPRAEEIPLGTLLKNYFALQLQDSRNFFILVLGALVVFLLTNSNTNWDLHPPILDVGAPVPFDGVAEPIVPAVVTSTATITATSFSTLVVTEVQIAEGPNKTLSPESSDTTLLGDAEPSPSRPSLEEPSAVMISPAEAEHVDERMDSAKEILEGPNERAIGEEDDVITRDEAISAEVPSEYVVSSETLTSTAEAPSTESFAPTESLLSFYTVEKGDFEEAISGEPATSQAIVEELIVGEPTVELSEIEKVDASFDSAMPIAESIDNEESAEAPAQHEEQPETEAVPQRADAPVPFEEDGSETANKRDEL</sequence>
<feature type="compositionally biased region" description="Low complexity" evidence="2">
    <location>
        <begin position="69"/>
        <end position="81"/>
    </location>
</feature>
<feature type="region of interest" description="Disordered" evidence="2">
    <location>
        <begin position="542"/>
        <end position="561"/>
    </location>
</feature>
<feature type="compositionally biased region" description="Low complexity" evidence="2">
    <location>
        <begin position="676"/>
        <end position="688"/>
    </location>
</feature>
<feature type="compositionally biased region" description="Acidic residues" evidence="2">
    <location>
        <begin position="19"/>
        <end position="35"/>
    </location>
</feature>
<gene>
    <name evidence="3" type="ORF">SLS60_011409</name>
</gene>
<feature type="region of interest" description="Disordered" evidence="2">
    <location>
        <begin position="658"/>
        <end position="689"/>
    </location>
</feature>
<feature type="compositionally biased region" description="Acidic residues" evidence="2">
    <location>
        <begin position="290"/>
        <end position="300"/>
    </location>
</feature>
<feature type="compositionally biased region" description="Basic residues" evidence="2">
    <location>
        <begin position="548"/>
        <end position="560"/>
    </location>
</feature>
<keyword evidence="1" id="KW-0175">Coiled coil</keyword>
<feature type="compositionally biased region" description="Basic and acidic residues" evidence="2">
    <location>
        <begin position="301"/>
        <end position="311"/>
    </location>
</feature>
<feature type="compositionally biased region" description="Basic and acidic residues" evidence="2">
    <location>
        <begin position="56"/>
        <end position="66"/>
    </location>
</feature>
<evidence type="ECO:0000313" key="3">
    <source>
        <dbReference type="EMBL" id="KAL1592331.1"/>
    </source>
</evidence>
<proteinExistence type="predicted"/>
<accession>A0ABR3QJJ2</accession>
<evidence type="ECO:0000256" key="2">
    <source>
        <dbReference type="SAM" id="MobiDB-lite"/>
    </source>
</evidence>
<dbReference type="EMBL" id="JAKJXO020000021">
    <property type="protein sequence ID" value="KAL1592331.1"/>
    <property type="molecule type" value="Genomic_DNA"/>
</dbReference>
<feature type="coiled-coil region" evidence="1">
    <location>
        <begin position="424"/>
        <end position="464"/>
    </location>
</feature>
<feature type="region of interest" description="Disordered" evidence="2">
    <location>
        <begin position="287"/>
        <end position="336"/>
    </location>
</feature>
<organism evidence="3 4">
    <name type="scientific">Paraconiothyrium brasiliense</name>
    <dbReference type="NCBI Taxonomy" id="300254"/>
    <lineage>
        <taxon>Eukaryota</taxon>
        <taxon>Fungi</taxon>
        <taxon>Dikarya</taxon>
        <taxon>Ascomycota</taxon>
        <taxon>Pezizomycotina</taxon>
        <taxon>Dothideomycetes</taxon>
        <taxon>Pleosporomycetidae</taxon>
        <taxon>Pleosporales</taxon>
        <taxon>Massarineae</taxon>
        <taxon>Didymosphaeriaceae</taxon>
        <taxon>Paraconiothyrium</taxon>
    </lineage>
</organism>
<feature type="region of interest" description="Disordered" evidence="2">
    <location>
        <begin position="1"/>
        <end position="199"/>
    </location>
</feature>
<dbReference type="Proteomes" id="UP001521785">
    <property type="component" value="Unassembled WGS sequence"/>
</dbReference>
<feature type="compositionally biased region" description="Polar residues" evidence="2">
    <location>
        <begin position="88"/>
        <end position="99"/>
    </location>
</feature>
<reference evidence="3 4" key="1">
    <citation type="submission" date="2024-02" db="EMBL/GenBank/DDBJ databases">
        <title>De novo assembly and annotation of 12 fungi associated with fruit tree decline syndrome in Ontario, Canada.</title>
        <authorList>
            <person name="Sulman M."/>
            <person name="Ellouze W."/>
            <person name="Ilyukhin E."/>
        </authorList>
    </citation>
    <scope>NUCLEOTIDE SEQUENCE [LARGE SCALE GENOMIC DNA]</scope>
    <source>
        <strain evidence="3 4">M42-189</strain>
    </source>
</reference>
<evidence type="ECO:0000256" key="1">
    <source>
        <dbReference type="SAM" id="Coils"/>
    </source>
</evidence>
<keyword evidence="4" id="KW-1185">Reference proteome</keyword>
<evidence type="ECO:0008006" key="5">
    <source>
        <dbReference type="Google" id="ProtNLM"/>
    </source>
</evidence>
<feature type="compositionally biased region" description="Basic and acidic residues" evidence="2">
    <location>
        <begin position="183"/>
        <end position="192"/>
    </location>
</feature>
<comment type="caution">
    <text evidence="3">The sequence shown here is derived from an EMBL/GenBank/DDBJ whole genome shotgun (WGS) entry which is preliminary data.</text>
</comment>
<feature type="compositionally biased region" description="Basic and acidic residues" evidence="2">
    <location>
        <begin position="114"/>
        <end position="126"/>
    </location>
</feature>
<feature type="region of interest" description="Disordered" evidence="2">
    <location>
        <begin position="812"/>
        <end position="868"/>
    </location>
</feature>
<feature type="compositionally biased region" description="Polar residues" evidence="2">
    <location>
        <begin position="660"/>
        <end position="670"/>
    </location>
</feature>
<feature type="compositionally biased region" description="Low complexity" evidence="2">
    <location>
        <begin position="139"/>
        <end position="148"/>
    </location>
</feature>